<dbReference type="Proteomes" id="UP000663844">
    <property type="component" value="Unassembled WGS sequence"/>
</dbReference>
<protein>
    <submittedName>
        <fullName evidence="2">Uncharacterized protein</fullName>
    </submittedName>
</protein>
<feature type="non-terminal residue" evidence="2">
    <location>
        <position position="23"/>
    </location>
</feature>
<name>A0A820SEF6_9BILA</name>
<feature type="compositionally biased region" description="Gly residues" evidence="1">
    <location>
        <begin position="14"/>
        <end position="23"/>
    </location>
</feature>
<reference evidence="2" key="1">
    <citation type="submission" date="2021-02" db="EMBL/GenBank/DDBJ databases">
        <authorList>
            <person name="Nowell W R."/>
        </authorList>
    </citation>
    <scope>NUCLEOTIDE SEQUENCE</scope>
</reference>
<feature type="compositionally biased region" description="Polar residues" evidence="1">
    <location>
        <begin position="1"/>
        <end position="13"/>
    </location>
</feature>
<feature type="region of interest" description="Disordered" evidence="1">
    <location>
        <begin position="1"/>
        <end position="23"/>
    </location>
</feature>
<evidence type="ECO:0000313" key="3">
    <source>
        <dbReference type="Proteomes" id="UP000663844"/>
    </source>
</evidence>
<evidence type="ECO:0000256" key="1">
    <source>
        <dbReference type="SAM" id="MobiDB-lite"/>
    </source>
</evidence>
<sequence length="23" mass="2174">QNAEPYWSTTYSGLTGGGGGGGG</sequence>
<gene>
    <name evidence="2" type="ORF">OXD698_LOCUS54294</name>
</gene>
<comment type="caution">
    <text evidence="2">The sequence shown here is derived from an EMBL/GenBank/DDBJ whole genome shotgun (WGS) entry which is preliminary data.</text>
</comment>
<organism evidence="2 3">
    <name type="scientific">Adineta steineri</name>
    <dbReference type="NCBI Taxonomy" id="433720"/>
    <lineage>
        <taxon>Eukaryota</taxon>
        <taxon>Metazoa</taxon>
        <taxon>Spiralia</taxon>
        <taxon>Gnathifera</taxon>
        <taxon>Rotifera</taxon>
        <taxon>Eurotatoria</taxon>
        <taxon>Bdelloidea</taxon>
        <taxon>Adinetida</taxon>
        <taxon>Adinetidae</taxon>
        <taxon>Adineta</taxon>
    </lineage>
</organism>
<evidence type="ECO:0000313" key="2">
    <source>
        <dbReference type="EMBL" id="CAF4449212.1"/>
    </source>
</evidence>
<accession>A0A820SEF6</accession>
<feature type="non-terminal residue" evidence="2">
    <location>
        <position position="1"/>
    </location>
</feature>
<dbReference type="AlphaFoldDB" id="A0A820SEF6"/>
<dbReference type="EMBL" id="CAJOAZ010032660">
    <property type="protein sequence ID" value="CAF4449212.1"/>
    <property type="molecule type" value="Genomic_DNA"/>
</dbReference>
<proteinExistence type="predicted"/>